<dbReference type="NCBIfam" id="NF007714">
    <property type="entry name" value="PRK10410.1-2"/>
    <property type="match status" value="1"/>
</dbReference>
<dbReference type="STRING" id="754436.JCM19237_1464"/>
<dbReference type="InterPro" id="IPR020483">
    <property type="entry name" value="Uncharacterised_YgbA"/>
</dbReference>
<evidence type="ECO:0008006" key="3">
    <source>
        <dbReference type="Google" id="ProtNLM"/>
    </source>
</evidence>
<sequence>MDNIATMSDQTISPVRKQRELDTAKAMIRLYCKTLHRGAVVCPDCEELIAYVENRMENCRLGNEKPNCSQCQCHCYQPAKRLELAHVIRWTMPKFTWRNPVQALQFKLDCMRRGESVDTSTSIDP</sequence>
<name>A0A090R0B4_9GAMM</name>
<accession>A0A090R0B4</accession>
<gene>
    <name evidence="1" type="ORF">JCM19237_1464</name>
</gene>
<dbReference type="Proteomes" id="UP000029227">
    <property type="component" value="Unassembled WGS sequence"/>
</dbReference>
<organism evidence="1 2">
    <name type="scientific">Photobacterium aphoticum</name>
    <dbReference type="NCBI Taxonomy" id="754436"/>
    <lineage>
        <taxon>Bacteria</taxon>
        <taxon>Pseudomonadati</taxon>
        <taxon>Pseudomonadota</taxon>
        <taxon>Gammaproteobacteria</taxon>
        <taxon>Vibrionales</taxon>
        <taxon>Vibrionaceae</taxon>
        <taxon>Photobacterium</taxon>
    </lineage>
</organism>
<dbReference type="Pfam" id="PF11756">
    <property type="entry name" value="YgbA_NO"/>
    <property type="match status" value="1"/>
</dbReference>
<reference evidence="1 2" key="1">
    <citation type="journal article" date="2014" name="Genome Announc.">
        <title>Draft Genome Sequences of Two Vibrionaceae Species, Vibrio ponticus C121 and Photobacterium aphoticum C119, Isolated as Coral Reef Microbiota.</title>
        <authorList>
            <person name="Al-saari N."/>
            <person name="Meirelles P.M."/>
            <person name="Mino S."/>
            <person name="Suda W."/>
            <person name="Oshima K."/>
            <person name="Hattori M."/>
            <person name="Ohkuma M."/>
            <person name="Thompson F.L."/>
            <person name="Gomez-Gil B."/>
            <person name="Sawabe T."/>
            <person name="Sawabe T."/>
        </authorList>
    </citation>
    <scope>NUCLEOTIDE SEQUENCE [LARGE SCALE GENOMIC DNA]</scope>
    <source>
        <strain evidence="1 2">JCM 19237</strain>
    </source>
</reference>
<evidence type="ECO:0000313" key="1">
    <source>
        <dbReference type="EMBL" id="GAL07524.1"/>
    </source>
</evidence>
<proteinExistence type="predicted"/>
<evidence type="ECO:0000313" key="2">
    <source>
        <dbReference type="Proteomes" id="UP000029227"/>
    </source>
</evidence>
<dbReference type="eggNOG" id="ENOG5032ZJK">
    <property type="taxonomic scope" value="Bacteria"/>
</dbReference>
<dbReference type="EMBL" id="BBMN01000017">
    <property type="protein sequence ID" value="GAL07524.1"/>
    <property type="molecule type" value="Genomic_DNA"/>
</dbReference>
<comment type="caution">
    <text evidence="1">The sequence shown here is derived from an EMBL/GenBank/DDBJ whole genome shotgun (WGS) entry which is preliminary data.</text>
</comment>
<dbReference type="AlphaFoldDB" id="A0A090R0B4"/>
<protein>
    <recommendedName>
        <fullName evidence="3">Nitrous oxide-stimulated promoter</fullName>
    </recommendedName>
</protein>